<dbReference type="AlphaFoldDB" id="A0AA88KFY5"/>
<dbReference type="EMBL" id="PYSW02000041">
    <property type="protein sequence ID" value="KAG2374884.1"/>
    <property type="molecule type" value="Genomic_DNA"/>
</dbReference>
<dbReference type="Proteomes" id="UP000816034">
    <property type="component" value="Unassembled WGS sequence"/>
</dbReference>
<accession>A0AA88KFY5</accession>
<gene>
    <name evidence="1" type="ORF">C9374_010258</name>
</gene>
<name>A0AA88KFY5_NAELO</name>
<evidence type="ECO:0000313" key="1">
    <source>
        <dbReference type="EMBL" id="KAG2374884.1"/>
    </source>
</evidence>
<keyword evidence="2" id="KW-1185">Reference proteome</keyword>
<dbReference type="RefSeq" id="XP_044544058.1">
    <property type="nucleotide sequence ID" value="XM_044685782.1"/>
</dbReference>
<sequence length="185" mass="20765">MSNRVWLALNHGTRLLILQECGITTGPMVEESANAVIDVACEDKFGVAYPIMLSAVAASCRVHLKVIKEIEQGKRQNLSGDGVDYYEMIKKGLKVLTIFSIRFGRVNKLYSQLILELQEVERNYIKAKLCLLVNSEIERLKLLKAQSCAMTSQSSQSVLSFLSKEDILSIYYLVPPPSIQDSQHK</sequence>
<evidence type="ECO:0000313" key="2">
    <source>
        <dbReference type="Proteomes" id="UP000816034"/>
    </source>
</evidence>
<organism evidence="1 2">
    <name type="scientific">Naegleria lovaniensis</name>
    <name type="common">Amoeba</name>
    <dbReference type="NCBI Taxonomy" id="51637"/>
    <lineage>
        <taxon>Eukaryota</taxon>
        <taxon>Discoba</taxon>
        <taxon>Heterolobosea</taxon>
        <taxon>Tetramitia</taxon>
        <taxon>Eutetramitia</taxon>
        <taxon>Vahlkampfiidae</taxon>
        <taxon>Naegleria</taxon>
    </lineage>
</organism>
<comment type="caution">
    <text evidence="1">The sequence shown here is derived from an EMBL/GenBank/DDBJ whole genome shotgun (WGS) entry which is preliminary data.</text>
</comment>
<dbReference type="GeneID" id="68102712"/>
<protein>
    <submittedName>
        <fullName evidence="1">Uncharacterized protein</fullName>
    </submittedName>
</protein>
<reference evidence="1 2" key="1">
    <citation type="journal article" date="2018" name="BMC Genomics">
        <title>The genome of Naegleria lovaniensis, the basis for a comparative approach to unravel pathogenicity factors of the human pathogenic amoeba N. fowleri.</title>
        <authorList>
            <person name="Liechti N."/>
            <person name="Schurch N."/>
            <person name="Bruggmann R."/>
            <person name="Wittwer M."/>
        </authorList>
    </citation>
    <scope>NUCLEOTIDE SEQUENCE [LARGE SCALE GENOMIC DNA]</scope>
    <source>
        <strain evidence="1 2">ATCC 30569</strain>
    </source>
</reference>
<proteinExistence type="predicted"/>